<dbReference type="PANTHER" id="PTHR37031">
    <property type="entry name" value="METALLOPHOSPHATASE BINDING DOMAIN PROTEIN"/>
    <property type="match status" value="1"/>
</dbReference>
<dbReference type="CDD" id="cd00030">
    <property type="entry name" value="C2"/>
    <property type="match status" value="1"/>
</dbReference>
<dbReference type="EMBL" id="AK362525">
    <property type="protein sequence ID" value="BAJ93729.1"/>
    <property type="molecule type" value="mRNA"/>
</dbReference>
<sequence>MASITLGPVIGKTTSTTTRILIEADHDAEITCVLTPPSGAAVTQAVQFRKDHPRCFAFSGLTPDTPYTITFTGAKSDPSRSGRVRTYRADAQLSELRVVSLSCHSHLADIKDEPVVWNDLFTKFVGPGHIDLILHIGDQVYADVAYDQGLAFLNGRRDKGSHEPNYDTLDHVSDYYRQVYRKTWNYAPCARVLANVPSMMIWDDHDLRNDWGSRPNDCDPKTNDYWVGIAARMAFWEYQRQLWDDKLLDAAGKVTLPVTIRSHTEGSVHRFGDIGVAIIDTRGARSFDKDEKNHSFLSKVQWTQLKTALSPGGTFDGCKSILLAMSVAVCVCGTSISKLGGSVLKDKMGFGLFPGEQQEFIDLVDNWIDSKPGQRDCAFIGGDLHIGVKTEITRKGTPVCYQYLTSPIREHPPGGFAYSAFKAAMGTAEELKKGFAYKHLLFVPHRNFGVFEARGDKPSVRGIICFRDEKREMIDWWPGKFVISNIKCTSLASKDDNGLSDPFVVFNFLGKERKTSVVKKSLNPSWNETVELPFFHLNELLIENTSSKFDLALEIKVYDEDRFNNDFIGGAFLDVTSICAHPKDFRSNVRLLDDRTVQVTVKLASHKEHNSNKKVGITDVSGGNTPQGSISFTLTFVPLQG</sequence>
<evidence type="ECO:0000259" key="1">
    <source>
        <dbReference type="PROSITE" id="PS50004"/>
    </source>
</evidence>
<name>F2DF58_HORVV</name>
<dbReference type="InterPro" id="IPR029052">
    <property type="entry name" value="Metallo-depent_PP-like"/>
</dbReference>
<dbReference type="AlphaFoldDB" id="F2DF58"/>
<dbReference type="PROSITE" id="PS50004">
    <property type="entry name" value="C2"/>
    <property type="match status" value="1"/>
</dbReference>
<reference evidence="2" key="1">
    <citation type="journal article" date="2011" name="Plant Physiol.">
        <title>Comprehensive sequence analysis of 24,783 barley full-length cDNAs derived from 12 clone libraries.</title>
        <authorList>
            <person name="Matsumoto T."/>
            <person name="Tanaka T."/>
            <person name="Sakai H."/>
            <person name="Amano N."/>
            <person name="Kanamori H."/>
            <person name="Kurita K."/>
            <person name="Kikuta A."/>
            <person name="Kamiya K."/>
            <person name="Yamamoto M."/>
            <person name="Ikawa H."/>
            <person name="Fujii N."/>
            <person name="Hori K."/>
            <person name="Itoh T."/>
            <person name="Sato K."/>
        </authorList>
    </citation>
    <scope>NUCLEOTIDE SEQUENCE</scope>
    <source>
        <tissue evidence="2">Shoot and root</tissue>
    </source>
</reference>
<proteinExistence type="evidence at transcript level"/>
<dbReference type="PANTHER" id="PTHR37031:SF2">
    <property type="entry name" value="PHOD-LIKE PHOSPHATASE METALLOPHOSPHATASE DOMAIN-CONTAINING PROTEIN"/>
    <property type="match status" value="1"/>
</dbReference>
<dbReference type="Pfam" id="PF09423">
    <property type="entry name" value="PhoD"/>
    <property type="match status" value="1"/>
</dbReference>
<dbReference type="Gene3D" id="3.60.21.70">
    <property type="entry name" value="PhoD-like phosphatase"/>
    <property type="match status" value="1"/>
</dbReference>
<dbReference type="SMART" id="SM00239">
    <property type="entry name" value="C2"/>
    <property type="match status" value="1"/>
</dbReference>
<dbReference type="SUPFAM" id="SSF49562">
    <property type="entry name" value="C2 domain (Calcium/lipid-binding domain, CaLB)"/>
    <property type="match status" value="1"/>
</dbReference>
<dbReference type="InterPro" id="IPR035892">
    <property type="entry name" value="C2_domain_sf"/>
</dbReference>
<dbReference type="InterPro" id="IPR000008">
    <property type="entry name" value="C2_dom"/>
</dbReference>
<organism evidence="2">
    <name type="scientific">Hordeum vulgare subsp. vulgare</name>
    <name type="common">Domesticated barley</name>
    <dbReference type="NCBI Taxonomy" id="112509"/>
    <lineage>
        <taxon>Eukaryota</taxon>
        <taxon>Viridiplantae</taxon>
        <taxon>Streptophyta</taxon>
        <taxon>Embryophyta</taxon>
        <taxon>Tracheophyta</taxon>
        <taxon>Spermatophyta</taxon>
        <taxon>Magnoliopsida</taxon>
        <taxon>Liliopsida</taxon>
        <taxon>Poales</taxon>
        <taxon>Poaceae</taxon>
        <taxon>BOP clade</taxon>
        <taxon>Pooideae</taxon>
        <taxon>Triticodae</taxon>
        <taxon>Triticeae</taxon>
        <taxon>Hordeinae</taxon>
        <taxon>Hordeum</taxon>
    </lineage>
</organism>
<dbReference type="Pfam" id="PF00168">
    <property type="entry name" value="C2"/>
    <property type="match status" value="1"/>
</dbReference>
<evidence type="ECO:0000313" key="2">
    <source>
        <dbReference type="EMBL" id="BAJ93729.1"/>
    </source>
</evidence>
<dbReference type="Gene3D" id="2.60.40.150">
    <property type="entry name" value="C2 domain"/>
    <property type="match status" value="1"/>
</dbReference>
<feature type="domain" description="C2" evidence="1">
    <location>
        <begin position="460"/>
        <end position="588"/>
    </location>
</feature>
<dbReference type="SUPFAM" id="SSF56300">
    <property type="entry name" value="Metallo-dependent phosphatases"/>
    <property type="match status" value="1"/>
</dbReference>
<dbReference type="InterPro" id="IPR018946">
    <property type="entry name" value="PhoD-like_MPP"/>
</dbReference>
<accession>F2DF58</accession>
<dbReference type="InterPro" id="IPR038607">
    <property type="entry name" value="PhoD-like_sf"/>
</dbReference>
<protein>
    <submittedName>
        <fullName evidence="2">Predicted protein</fullName>
    </submittedName>
</protein>